<keyword evidence="4 5" id="KW-0472">Membrane</keyword>
<feature type="transmembrane region" description="Helical" evidence="5">
    <location>
        <begin position="134"/>
        <end position="156"/>
    </location>
</feature>
<feature type="transmembrane region" description="Helical" evidence="5">
    <location>
        <begin position="168"/>
        <end position="189"/>
    </location>
</feature>
<name>A0A6J5ZV29_9ZZZZ</name>
<feature type="domain" description="Inositolphosphotransferase Aur1/Ipt1" evidence="6">
    <location>
        <begin position="129"/>
        <end position="290"/>
    </location>
</feature>
<keyword evidence="2 5" id="KW-0812">Transmembrane</keyword>
<feature type="transmembrane region" description="Helical" evidence="5">
    <location>
        <begin position="278"/>
        <end position="298"/>
    </location>
</feature>
<evidence type="ECO:0000256" key="5">
    <source>
        <dbReference type="SAM" id="Phobius"/>
    </source>
</evidence>
<feature type="transmembrane region" description="Helical" evidence="5">
    <location>
        <begin position="229"/>
        <end position="247"/>
    </location>
</feature>
<dbReference type="Pfam" id="PF14378">
    <property type="entry name" value="PAP2_3"/>
    <property type="match status" value="1"/>
</dbReference>
<dbReference type="PANTHER" id="PTHR31310:SF7">
    <property type="entry name" value="PA-PHOSPHATASE RELATED-FAMILY PROTEIN DDB_G0268928"/>
    <property type="match status" value="1"/>
</dbReference>
<dbReference type="Gene3D" id="1.20.144.10">
    <property type="entry name" value="Phosphatidic acid phosphatase type 2/haloperoxidase"/>
    <property type="match status" value="1"/>
</dbReference>
<evidence type="ECO:0000313" key="7">
    <source>
        <dbReference type="EMBL" id="CAB4344650.1"/>
    </source>
</evidence>
<accession>A0A6J5ZV29</accession>
<evidence type="ECO:0000256" key="2">
    <source>
        <dbReference type="ARBA" id="ARBA00022692"/>
    </source>
</evidence>
<evidence type="ECO:0000256" key="3">
    <source>
        <dbReference type="ARBA" id="ARBA00022989"/>
    </source>
</evidence>
<organism evidence="7">
    <name type="scientific">freshwater metagenome</name>
    <dbReference type="NCBI Taxonomy" id="449393"/>
    <lineage>
        <taxon>unclassified sequences</taxon>
        <taxon>metagenomes</taxon>
        <taxon>ecological metagenomes</taxon>
    </lineage>
</organism>
<dbReference type="EMBL" id="CAESAJ010000203">
    <property type="protein sequence ID" value="CAB4344650.1"/>
    <property type="molecule type" value="Genomic_DNA"/>
</dbReference>
<reference evidence="7" key="1">
    <citation type="submission" date="2020-05" db="EMBL/GenBank/DDBJ databases">
        <authorList>
            <person name="Chiriac C."/>
            <person name="Salcher M."/>
            <person name="Ghai R."/>
            <person name="Kavagutti S V."/>
        </authorList>
    </citation>
    <scope>NUCLEOTIDE SEQUENCE</scope>
</reference>
<feature type="transmembrane region" description="Helical" evidence="5">
    <location>
        <begin position="13"/>
        <end position="31"/>
    </location>
</feature>
<feature type="transmembrane region" description="Helical" evidence="5">
    <location>
        <begin position="43"/>
        <end position="66"/>
    </location>
</feature>
<dbReference type="GO" id="GO:0016020">
    <property type="term" value="C:membrane"/>
    <property type="evidence" value="ECO:0007669"/>
    <property type="project" value="UniProtKB-SubCell"/>
</dbReference>
<proteinExistence type="predicted"/>
<comment type="subcellular location">
    <subcellularLocation>
        <location evidence="1">Membrane</location>
        <topology evidence="1">Multi-pass membrane protein</topology>
    </subcellularLocation>
</comment>
<evidence type="ECO:0000259" key="6">
    <source>
        <dbReference type="Pfam" id="PF14378"/>
    </source>
</evidence>
<protein>
    <submittedName>
        <fullName evidence="7">Unannotated protein</fullName>
    </submittedName>
</protein>
<evidence type="ECO:0000256" key="1">
    <source>
        <dbReference type="ARBA" id="ARBA00004141"/>
    </source>
</evidence>
<dbReference type="InterPro" id="IPR026841">
    <property type="entry name" value="Aur1/Ipt1"/>
</dbReference>
<evidence type="ECO:0000256" key="4">
    <source>
        <dbReference type="ARBA" id="ARBA00023136"/>
    </source>
</evidence>
<feature type="transmembrane region" description="Helical" evidence="5">
    <location>
        <begin position="254"/>
        <end position="272"/>
    </location>
</feature>
<dbReference type="AlphaFoldDB" id="A0A6J5ZV29"/>
<dbReference type="CDD" id="cd03386">
    <property type="entry name" value="PAP2_Aur1_like"/>
    <property type="match status" value="1"/>
</dbReference>
<sequence length="321" mass="35744">MVVSVSRFDSWPIARQWAVGLWSVVTLGYCLSRGIPFDRASQLLIIISAALAFSVGTTTRAGRIFADWIPFFALLYGYDYSRGAADSLGFPIRVKELYNIEISLFGWLTDGKSPTNYLQHALYNPAHIAWWESLVALMYCSHFVVPWTIVGVLYVRNRTRWAMFARRIITMSLAALVTYIVVPAAPPWYAAKVGLGDPVVRAATRGWSNLGLPIAHQIISLGQGVVNQVAALPSLHAGTTVTISLFFWPRVRNIVRVGLVAYMSFMTFTLVFGGEHYLFDAVLGAVYAVIVEIGCRLWERRKLRPEIVGAGHQLHGKHKAD</sequence>
<keyword evidence="3 5" id="KW-1133">Transmembrane helix</keyword>
<gene>
    <name evidence="7" type="ORF">UFOPK3770_01315</name>
</gene>
<dbReference type="PANTHER" id="PTHR31310">
    <property type="match status" value="1"/>
</dbReference>
<dbReference type="InterPro" id="IPR052185">
    <property type="entry name" value="IPC_Synthase-Related"/>
</dbReference>